<dbReference type="PANTHER" id="PTHR31928:SF4">
    <property type="entry name" value="OS08G0541500 PROTEIN"/>
    <property type="match status" value="1"/>
</dbReference>
<protein>
    <recommendedName>
        <fullName evidence="1">DUF6857 domain-containing protein</fullName>
    </recommendedName>
</protein>
<name>S8E8L0_9LAMI</name>
<dbReference type="Pfam" id="PF21647">
    <property type="entry name" value="DUF6857"/>
    <property type="match status" value="1"/>
</dbReference>
<dbReference type="Proteomes" id="UP000015453">
    <property type="component" value="Unassembled WGS sequence"/>
</dbReference>
<evidence type="ECO:0000259" key="1">
    <source>
        <dbReference type="Pfam" id="PF21647"/>
    </source>
</evidence>
<gene>
    <name evidence="2" type="ORF">M569_05976</name>
</gene>
<dbReference type="InterPro" id="IPR010341">
    <property type="entry name" value="DUF936_pln"/>
</dbReference>
<feature type="domain" description="DUF6857" evidence="1">
    <location>
        <begin position="4"/>
        <end position="79"/>
    </location>
</feature>
<sequence length="80" mass="8555">VSSSWSSSLPPALAKLGKQVSKHRDRAQAAAIEAMMEASISESLLQCLAVFSELISSAKQDDPHPAVQHFLSLHSSLTKP</sequence>
<keyword evidence="3" id="KW-1185">Reference proteome</keyword>
<comment type="caution">
    <text evidence="2">The sequence shown here is derived from an EMBL/GenBank/DDBJ whole genome shotgun (WGS) entry which is preliminary data.</text>
</comment>
<proteinExistence type="predicted"/>
<accession>S8E8L0</accession>
<feature type="non-terminal residue" evidence="2">
    <location>
        <position position="80"/>
    </location>
</feature>
<evidence type="ECO:0000313" key="3">
    <source>
        <dbReference type="Proteomes" id="UP000015453"/>
    </source>
</evidence>
<feature type="non-terminal residue" evidence="2">
    <location>
        <position position="1"/>
    </location>
</feature>
<dbReference type="InterPro" id="IPR049172">
    <property type="entry name" value="DUF6857_pln"/>
</dbReference>
<organism evidence="2 3">
    <name type="scientific">Genlisea aurea</name>
    <dbReference type="NCBI Taxonomy" id="192259"/>
    <lineage>
        <taxon>Eukaryota</taxon>
        <taxon>Viridiplantae</taxon>
        <taxon>Streptophyta</taxon>
        <taxon>Embryophyta</taxon>
        <taxon>Tracheophyta</taxon>
        <taxon>Spermatophyta</taxon>
        <taxon>Magnoliopsida</taxon>
        <taxon>eudicotyledons</taxon>
        <taxon>Gunneridae</taxon>
        <taxon>Pentapetalae</taxon>
        <taxon>asterids</taxon>
        <taxon>lamiids</taxon>
        <taxon>Lamiales</taxon>
        <taxon>Lentibulariaceae</taxon>
        <taxon>Genlisea</taxon>
    </lineage>
</organism>
<dbReference type="PANTHER" id="PTHR31928">
    <property type="entry name" value="EXPRESSED PROTEIN"/>
    <property type="match status" value="1"/>
</dbReference>
<dbReference type="EMBL" id="AUSU01002436">
    <property type="protein sequence ID" value="EPS68802.1"/>
    <property type="molecule type" value="Genomic_DNA"/>
</dbReference>
<reference evidence="2 3" key="1">
    <citation type="journal article" date="2013" name="BMC Genomics">
        <title>The miniature genome of a carnivorous plant Genlisea aurea contains a low number of genes and short non-coding sequences.</title>
        <authorList>
            <person name="Leushkin E.V."/>
            <person name="Sutormin R.A."/>
            <person name="Nabieva E.R."/>
            <person name="Penin A.A."/>
            <person name="Kondrashov A.S."/>
            <person name="Logacheva M.D."/>
        </authorList>
    </citation>
    <scope>NUCLEOTIDE SEQUENCE [LARGE SCALE GENOMIC DNA]</scope>
</reference>
<dbReference type="AlphaFoldDB" id="S8E8L0"/>
<evidence type="ECO:0000313" key="2">
    <source>
        <dbReference type="EMBL" id="EPS68802.1"/>
    </source>
</evidence>